<dbReference type="Proteomes" id="UP000887579">
    <property type="component" value="Unplaced"/>
</dbReference>
<reference evidence="2" key="1">
    <citation type="submission" date="2022-11" db="UniProtKB">
        <authorList>
            <consortium name="WormBaseParasite"/>
        </authorList>
    </citation>
    <scope>IDENTIFICATION</scope>
</reference>
<proteinExistence type="predicted"/>
<name>A0AC34GGX6_9BILA</name>
<dbReference type="WBParaSite" id="ES5_v2.g28853.t1">
    <property type="protein sequence ID" value="ES5_v2.g28853.t1"/>
    <property type="gene ID" value="ES5_v2.g28853"/>
</dbReference>
<accession>A0AC34GGX6</accession>
<protein>
    <submittedName>
        <fullName evidence="2">Uncharacterized protein</fullName>
    </submittedName>
</protein>
<sequence length="103" mass="10819">MSYFNSATIPYVWTNQDTGNSVLASIRAIKPSWASTCAGFHSGMSLLTLSPLGYASYRIIKNTAGLSTTRSKIAIGIYAASMFFAASSGSAIKAGCYAGVNNF</sequence>
<evidence type="ECO:0000313" key="1">
    <source>
        <dbReference type="Proteomes" id="UP000887579"/>
    </source>
</evidence>
<evidence type="ECO:0000313" key="2">
    <source>
        <dbReference type="WBParaSite" id="ES5_v2.g28853.t1"/>
    </source>
</evidence>
<organism evidence="1 2">
    <name type="scientific">Panagrolaimus sp. ES5</name>
    <dbReference type="NCBI Taxonomy" id="591445"/>
    <lineage>
        <taxon>Eukaryota</taxon>
        <taxon>Metazoa</taxon>
        <taxon>Ecdysozoa</taxon>
        <taxon>Nematoda</taxon>
        <taxon>Chromadorea</taxon>
        <taxon>Rhabditida</taxon>
        <taxon>Tylenchina</taxon>
        <taxon>Panagrolaimomorpha</taxon>
        <taxon>Panagrolaimoidea</taxon>
        <taxon>Panagrolaimidae</taxon>
        <taxon>Panagrolaimus</taxon>
    </lineage>
</organism>